<organism evidence="2 3">
    <name type="scientific">Alienimonas californiensis</name>
    <dbReference type="NCBI Taxonomy" id="2527989"/>
    <lineage>
        <taxon>Bacteria</taxon>
        <taxon>Pseudomonadati</taxon>
        <taxon>Planctomycetota</taxon>
        <taxon>Planctomycetia</taxon>
        <taxon>Planctomycetales</taxon>
        <taxon>Planctomycetaceae</taxon>
        <taxon>Alienimonas</taxon>
    </lineage>
</organism>
<evidence type="ECO:0000313" key="3">
    <source>
        <dbReference type="Proteomes" id="UP000318741"/>
    </source>
</evidence>
<keyword evidence="1" id="KW-0812">Transmembrane</keyword>
<feature type="transmembrane region" description="Helical" evidence="1">
    <location>
        <begin position="356"/>
        <end position="375"/>
    </location>
</feature>
<keyword evidence="1" id="KW-0472">Membrane</keyword>
<sequence>MTDGLHSVRAEVAERQIRRDAADDAARSFAMWSEMFLSGERAQFVTPQGFGPLPAKQNWPAGKPVGRPLDHRTIRNVVGQVFCLQPQSAGPAETLLVSYRRPSGMRADSPFDMRVSVREEPSELPQATPWAPPLFAGRGWANDWRQANLSQVPYVKFVSSDPAKWIVERREVKDGRAAVRVWLPLNEPPAVQGRPAERRAPSEGFLAWFTDDAHHDLFRVEHALHLRGDVAGDEAAGRRMGDVTISQLREYRPLPDGGRMPFAGTTTAYRQPNGALLARGVTEEGGAPDHPAVWVSRLSEWRVQALEPLDPTAELWIDPPEGVYVNNGRPGPGRIAGATRLWSWLILTTGSRDGPYWALGPPVGLVLTALLIWVVRRRHPARRGRNADA</sequence>
<keyword evidence="3" id="KW-1185">Reference proteome</keyword>
<name>A0A517PCD3_9PLAN</name>
<dbReference type="RefSeq" id="WP_145359965.1">
    <property type="nucleotide sequence ID" value="NZ_CP036265.1"/>
</dbReference>
<dbReference type="EMBL" id="CP036265">
    <property type="protein sequence ID" value="QDT17057.1"/>
    <property type="molecule type" value="Genomic_DNA"/>
</dbReference>
<evidence type="ECO:0000313" key="2">
    <source>
        <dbReference type="EMBL" id="QDT17057.1"/>
    </source>
</evidence>
<dbReference type="KEGG" id="acaf:CA12_31680"/>
<protein>
    <submittedName>
        <fullName evidence="2">Uncharacterized protein</fullName>
    </submittedName>
</protein>
<keyword evidence="1" id="KW-1133">Transmembrane helix</keyword>
<dbReference type="AlphaFoldDB" id="A0A517PCD3"/>
<evidence type="ECO:0000256" key="1">
    <source>
        <dbReference type="SAM" id="Phobius"/>
    </source>
</evidence>
<reference evidence="2 3" key="1">
    <citation type="submission" date="2019-02" db="EMBL/GenBank/DDBJ databases">
        <title>Deep-cultivation of Planctomycetes and their phenomic and genomic characterization uncovers novel biology.</title>
        <authorList>
            <person name="Wiegand S."/>
            <person name="Jogler M."/>
            <person name="Boedeker C."/>
            <person name="Pinto D."/>
            <person name="Vollmers J."/>
            <person name="Rivas-Marin E."/>
            <person name="Kohn T."/>
            <person name="Peeters S.H."/>
            <person name="Heuer A."/>
            <person name="Rast P."/>
            <person name="Oberbeckmann S."/>
            <person name="Bunk B."/>
            <person name="Jeske O."/>
            <person name="Meyerdierks A."/>
            <person name="Storesund J.E."/>
            <person name="Kallscheuer N."/>
            <person name="Luecker S."/>
            <person name="Lage O.M."/>
            <person name="Pohl T."/>
            <person name="Merkel B.J."/>
            <person name="Hornburger P."/>
            <person name="Mueller R.-W."/>
            <person name="Bruemmer F."/>
            <person name="Labrenz M."/>
            <person name="Spormann A.M."/>
            <person name="Op den Camp H."/>
            <person name="Overmann J."/>
            <person name="Amann R."/>
            <person name="Jetten M.S.M."/>
            <person name="Mascher T."/>
            <person name="Medema M.H."/>
            <person name="Devos D.P."/>
            <person name="Kaster A.-K."/>
            <person name="Ovreas L."/>
            <person name="Rohde M."/>
            <person name="Galperin M.Y."/>
            <person name="Jogler C."/>
        </authorList>
    </citation>
    <scope>NUCLEOTIDE SEQUENCE [LARGE SCALE GENOMIC DNA]</scope>
    <source>
        <strain evidence="2 3">CA12</strain>
    </source>
</reference>
<proteinExistence type="predicted"/>
<accession>A0A517PCD3</accession>
<gene>
    <name evidence="2" type="ORF">CA12_31680</name>
</gene>
<dbReference type="Proteomes" id="UP000318741">
    <property type="component" value="Chromosome"/>
</dbReference>